<evidence type="ECO:0000313" key="4">
    <source>
        <dbReference type="Proteomes" id="UP000614609"/>
    </source>
</evidence>
<keyword evidence="1" id="KW-0472">Membrane</keyword>
<reference evidence="2" key="2">
    <citation type="submission" date="2020-09" db="EMBL/GenBank/DDBJ databases">
        <authorList>
            <person name="Sun Q."/>
            <person name="Ohkuma M."/>
        </authorList>
    </citation>
    <scope>NUCLEOTIDE SEQUENCE</scope>
    <source>
        <strain evidence="2">JCM 16108</strain>
    </source>
</reference>
<feature type="transmembrane region" description="Helical" evidence="1">
    <location>
        <begin position="7"/>
        <end position="23"/>
    </location>
</feature>
<organism evidence="2 4">
    <name type="scientific">Halarchaeum rubridurum</name>
    <dbReference type="NCBI Taxonomy" id="489911"/>
    <lineage>
        <taxon>Archaea</taxon>
        <taxon>Methanobacteriati</taxon>
        <taxon>Methanobacteriota</taxon>
        <taxon>Stenosarchaea group</taxon>
        <taxon>Halobacteria</taxon>
        <taxon>Halobacteriales</taxon>
        <taxon>Halobacteriaceae</taxon>
    </lineage>
</organism>
<dbReference type="RefSeq" id="WP_188872002.1">
    <property type="nucleotide sequence ID" value="NZ_BMOO01000004.1"/>
</dbReference>
<accession>A0A830FZF4</accession>
<keyword evidence="4" id="KW-1185">Reference proteome</keyword>
<proteinExistence type="predicted"/>
<protein>
    <submittedName>
        <fullName evidence="2">Membrane protein</fullName>
    </submittedName>
    <submittedName>
        <fullName evidence="3">Membrane-bound metal-dependent hydrolase YbcI (DUF457 family)</fullName>
    </submittedName>
</protein>
<keyword evidence="1" id="KW-1133">Transmembrane helix</keyword>
<name>A0A830FZF4_9EURY</name>
<feature type="transmembrane region" description="Helical" evidence="1">
    <location>
        <begin position="124"/>
        <end position="144"/>
    </location>
</feature>
<dbReference type="GO" id="GO:0016787">
    <property type="term" value="F:hydrolase activity"/>
    <property type="evidence" value="ECO:0007669"/>
    <property type="project" value="UniProtKB-KW"/>
</dbReference>
<dbReference type="OrthoDB" id="199847at2157"/>
<evidence type="ECO:0000313" key="3">
    <source>
        <dbReference type="EMBL" id="MBP1955255.1"/>
    </source>
</evidence>
<evidence type="ECO:0000313" key="2">
    <source>
        <dbReference type="EMBL" id="GGM67806.1"/>
    </source>
</evidence>
<reference evidence="3" key="3">
    <citation type="submission" date="2021-03" db="EMBL/GenBank/DDBJ databases">
        <title>Genomic Encyclopedia of Type Strains, Phase IV (KMG-IV): sequencing the most valuable type-strain genomes for metagenomic binning, comparative biology and taxonomic classification.</title>
        <authorList>
            <person name="Goeker M."/>
        </authorList>
    </citation>
    <scope>NUCLEOTIDE SEQUENCE</scope>
    <source>
        <strain evidence="3">DSM 22443</strain>
    </source>
</reference>
<gene>
    <name evidence="2" type="ORF">GCM10009017_17410</name>
    <name evidence="3" type="ORF">J2752_002167</name>
</gene>
<dbReference type="Proteomes" id="UP000614609">
    <property type="component" value="Unassembled WGS sequence"/>
</dbReference>
<dbReference type="Pfam" id="PF04307">
    <property type="entry name" value="YdjM"/>
    <property type="match status" value="1"/>
</dbReference>
<dbReference type="InterPro" id="IPR007404">
    <property type="entry name" value="YdjM-like"/>
</dbReference>
<keyword evidence="3" id="KW-0378">Hydrolase</keyword>
<dbReference type="EMBL" id="JAGGKO010000003">
    <property type="protein sequence ID" value="MBP1955255.1"/>
    <property type="molecule type" value="Genomic_DNA"/>
</dbReference>
<dbReference type="AlphaFoldDB" id="A0A830FZF4"/>
<comment type="caution">
    <text evidence="2">The sequence shown here is derived from an EMBL/GenBank/DDBJ whole genome shotgun (WGS) entry which is preliminary data.</text>
</comment>
<dbReference type="EMBL" id="BMOO01000004">
    <property type="protein sequence ID" value="GGM67806.1"/>
    <property type="molecule type" value="Genomic_DNA"/>
</dbReference>
<feature type="transmembrane region" description="Helical" evidence="1">
    <location>
        <begin position="59"/>
        <end position="83"/>
    </location>
</feature>
<keyword evidence="1" id="KW-0812">Transmembrane</keyword>
<reference evidence="2" key="1">
    <citation type="journal article" date="2014" name="Int. J. Syst. Evol. Microbiol.">
        <title>Complete genome sequence of Corynebacterium casei LMG S-19264T (=DSM 44701T), isolated from a smear-ripened cheese.</title>
        <authorList>
            <consortium name="US DOE Joint Genome Institute (JGI-PGF)"/>
            <person name="Walter F."/>
            <person name="Albersmeier A."/>
            <person name="Kalinowski J."/>
            <person name="Ruckert C."/>
        </authorList>
    </citation>
    <scope>NUCLEOTIDE SEQUENCE</scope>
    <source>
        <strain evidence="2">JCM 16108</strain>
    </source>
</reference>
<evidence type="ECO:0000256" key="1">
    <source>
        <dbReference type="SAM" id="Phobius"/>
    </source>
</evidence>
<sequence>MNKKDHILNGGLLGIGLGFVLHPEGNVQTLVTMAAVFVPVVLGALFPDIDTEFGKHRKTLHNVFVVALLYGYTIYFGNLQWVWIGVVSHFVLDVLGSKRGIALFYPLWDEEFGTPVGVTTASQYATVITIVITLVELAAVYALLTYAPSVIPNVDLSAVSVQALGLAPWV</sequence>
<dbReference type="Proteomes" id="UP000765891">
    <property type="component" value="Unassembled WGS sequence"/>
</dbReference>
<feature type="transmembrane region" description="Helical" evidence="1">
    <location>
        <begin position="29"/>
        <end position="47"/>
    </location>
</feature>